<dbReference type="Proteomes" id="UP000460287">
    <property type="component" value="Unassembled WGS sequence"/>
</dbReference>
<dbReference type="PANTHER" id="PTHR10091">
    <property type="entry name" value="ALDOSE-1-EPIMERASE"/>
    <property type="match status" value="1"/>
</dbReference>
<dbReference type="RefSeq" id="WP_154532082.1">
    <property type="nucleotide sequence ID" value="NZ_VULX01000024.1"/>
</dbReference>
<comment type="caution">
    <text evidence="1">The sequence shown here is derived from an EMBL/GenBank/DDBJ whole genome shotgun (WGS) entry which is preliminary data.</text>
</comment>
<dbReference type="InterPro" id="IPR008183">
    <property type="entry name" value="Aldose_1/G6P_1-epimerase"/>
</dbReference>
<accession>A0A7X2MZZ3</accession>
<dbReference type="EMBL" id="VULX01000024">
    <property type="protein sequence ID" value="MSR92185.1"/>
    <property type="molecule type" value="Genomic_DNA"/>
</dbReference>
<reference evidence="1 2" key="1">
    <citation type="submission" date="2019-08" db="EMBL/GenBank/DDBJ databases">
        <title>In-depth cultivation of the pig gut microbiome towards novel bacterial diversity and tailored functional studies.</title>
        <authorList>
            <person name="Wylensek D."/>
            <person name="Hitch T.C.A."/>
            <person name="Clavel T."/>
        </authorList>
    </citation>
    <scope>NUCLEOTIDE SEQUENCE [LARGE SCALE GENOMIC DNA]</scope>
    <source>
        <strain evidence="1 2">WCA-383-APC-5B</strain>
    </source>
</reference>
<protein>
    <submittedName>
        <fullName evidence="1">Uncharacterized protein</fullName>
    </submittedName>
</protein>
<organism evidence="1 2">
    <name type="scientific">Inconstantimicrobium porci</name>
    <dbReference type="NCBI Taxonomy" id="2652291"/>
    <lineage>
        <taxon>Bacteria</taxon>
        <taxon>Bacillati</taxon>
        <taxon>Bacillota</taxon>
        <taxon>Clostridia</taxon>
        <taxon>Eubacteriales</taxon>
        <taxon>Clostridiaceae</taxon>
        <taxon>Inconstantimicrobium</taxon>
    </lineage>
</organism>
<proteinExistence type="predicted"/>
<evidence type="ECO:0000313" key="1">
    <source>
        <dbReference type="EMBL" id="MSR92185.1"/>
    </source>
</evidence>
<sequence>MGALLGRTAGRICEGKITIEGVDYDLALNYELHSGQGGEKGFNRKIWDVNVVEDEKSISLVCTAVSPDGDENYPGNLKVEVIFT</sequence>
<dbReference type="GO" id="GO:0033499">
    <property type="term" value="P:galactose catabolic process via UDP-galactose, Leloir pathway"/>
    <property type="evidence" value="ECO:0007669"/>
    <property type="project" value="TreeGrafter"/>
</dbReference>
<dbReference type="SUPFAM" id="SSF74650">
    <property type="entry name" value="Galactose mutarotase-like"/>
    <property type="match status" value="1"/>
</dbReference>
<gene>
    <name evidence="1" type="ORF">FYJ33_12460</name>
</gene>
<dbReference type="GO" id="GO:0030246">
    <property type="term" value="F:carbohydrate binding"/>
    <property type="evidence" value="ECO:0007669"/>
    <property type="project" value="InterPro"/>
</dbReference>
<dbReference type="Pfam" id="PF01263">
    <property type="entry name" value="Aldose_epim"/>
    <property type="match status" value="1"/>
</dbReference>
<dbReference type="PANTHER" id="PTHR10091:SF0">
    <property type="entry name" value="GALACTOSE MUTAROTASE"/>
    <property type="match status" value="1"/>
</dbReference>
<name>A0A7X2MZZ3_9CLOT</name>
<dbReference type="AlphaFoldDB" id="A0A7X2MZZ3"/>
<keyword evidence="2" id="KW-1185">Reference proteome</keyword>
<dbReference type="InterPro" id="IPR011013">
    <property type="entry name" value="Gal_mutarotase_sf_dom"/>
</dbReference>
<dbReference type="GO" id="GO:0006006">
    <property type="term" value="P:glucose metabolic process"/>
    <property type="evidence" value="ECO:0007669"/>
    <property type="project" value="TreeGrafter"/>
</dbReference>
<dbReference type="GO" id="GO:0004034">
    <property type="term" value="F:aldose 1-epimerase activity"/>
    <property type="evidence" value="ECO:0007669"/>
    <property type="project" value="TreeGrafter"/>
</dbReference>
<dbReference type="InterPro" id="IPR014718">
    <property type="entry name" value="GH-type_carb-bd"/>
</dbReference>
<evidence type="ECO:0000313" key="2">
    <source>
        <dbReference type="Proteomes" id="UP000460287"/>
    </source>
</evidence>
<dbReference type="Gene3D" id="2.70.98.10">
    <property type="match status" value="1"/>
</dbReference>